<dbReference type="SUPFAM" id="SSF116846">
    <property type="entry name" value="MIT domain"/>
    <property type="match status" value="1"/>
</dbReference>
<reference evidence="1 2" key="1">
    <citation type="journal article" date="2018" name="Nat. Ecol. Evol.">
        <title>Shark genomes provide insights into elasmobranch evolution and the origin of vertebrates.</title>
        <authorList>
            <person name="Hara Y"/>
            <person name="Yamaguchi K"/>
            <person name="Onimaru K"/>
            <person name="Kadota M"/>
            <person name="Koyanagi M"/>
            <person name="Keeley SD"/>
            <person name="Tatsumi K"/>
            <person name="Tanaka K"/>
            <person name="Motone F"/>
            <person name="Kageyama Y"/>
            <person name="Nozu R"/>
            <person name="Adachi N"/>
            <person name="Nishimura O"/>
            <person name="Nakagawa R"/>
            <person name="Tanegashima C"/>
            <person name="Kiyatake I"/>
            <person name="Matsumoto R"/>
            <person name="Murakumo K"/>
            <person name="Nishida K"/>
            <person name="Terakita A"/>
            <person name="Kuratani S"/>
            <person name="Sato K"/>
            <person name="Hyodo S Kuraku.S."/>
        </authorList>
    </citation>
    <scope>NUCLEOTIDE SEQUENCE [LARGE SCALE GENOMIC DNA]</scope>
</reference>
<gene>
    <name evidence="1" type="ORF">chiPu_0031345</name>
</gene>
<protein>
    <submittedName>
        <fullName evidence="1">Uncharacterized protein</fullName>
    </submittedName>
</protein>
<evidence type="ECO:0000313" key="2">
    <source>
        <dbReference type="Proteomes" id="UP000287033"/>
    </source>
</evidence>
<dbReference type="Proteomes" id="UP000287033">
    <property type="component" value="Unassembled WGS sequence"/>
</dbReference>
<organism evidence="1 2">
    <name type="scientific">Chiloscyllium punctatum</name>
    <name type="common">Brownbanded bambooshark</name>
    <name type="synonym">Hemiscyllium punctatum</name>
    <dbReference type="NCBI Taxonomy" id="137246"/>
    <lineage>
        <taxon>Eukaryota</taxon>
        <taxon>Metazoa</taxon>
        <taxon>Chordata</taxon>
        <taxon>Craniata</taxon>
        <taxon>Vertebrata</taxon>
        <taxon>Chondrichthyes</taxon>
        <taxon>Elasmobranchii</taxon>
        <taxon>Galeomorphii</taxon>
        <taxon>Galeoidea</taxon>
        <taxon>Orectolobiformes</taxon>
        <taxon>Hemiscylliidae</taxon>
        <taxon>Chiloscyllium</taxon>
    </lineage>
</organism>
<dbReference type="Gene3D" id="1.20.58.80">
    <property type="entry name" value="Phosphotransferase system, lactose/cellobiose-type IIA subunit"/>
    <property type="match status" value="1"/>
</dbReference>
<name>A0A401TWC6_CHIPU</name>
<proteinExistence type="predicted"/>
<dbReference type="AlphaFoldDB" id="A0A401TWC6"/>
<dbReference type="EMBL" id="BEZZ01207665">
    <property type="protein sequence ID" value="GCC46932.1"/>
    <property type="molecule type" value="Genomic_DNA"/>
</dbReference>
<comment type="caution">
    <text evidence="1">The sequence shown here is derived from an EMBL/GenBank/DDBJ whole genome shotgun (WGS) entry which is preliminary data.</text>
</comment>
<dbReference type="OrthoDB" id="346907at2759"/>
<keyword evidence="2" id="KW-1185">Reference proteome</keyword>
<dbReference type="InterPro" id="IPR036181">
    <property type="entry name" value="MIT_dom_sf"/>
</dbReference>
<sequence>EPQGRRRTILHKEVQNLMSRAEYLKEQLKVRLIVC</sequence>
<dbReference type="STRING" id="137246.A0A401TWC6"/>
<feature type="non-terminal residue" evidence="1">
    <location>
        <position position="1"/>
    </location>
</feature>
<evidence type="ECO:0000313" key="1">
    <source>
        <dbReference type="EMBL" id="GCC46932.1"/>
    </source>
</evidence>
<accession>A0A401TWC6</accession>